<evidence type="ECO:0000313" key="3">
    <source>
        <dbReference type="Proteomes" id="UP000199391"/>
    </source>
</evidence>
<feature type="transmembrane region" description="Helical" evidence="1">
    <location>
        <begin position="184"/>
        <end position="210"/>
    </location>
</feature>
<protein>
    <recommendedName>
        <fullName evidence="4">Glycosyltransferase RgtA/B/C/D-like domain-containing protein</fullName>
    </recommendedName>
</protein>
<reference evidence="3" key="1">
    <citation type="submission" date="2016-10" db="EMBL/GenBank/DDBJ databases">
        <authorList>
            <person name="Varghese N."/>
            <person name="Submissions S."/>
        </authorList>
    </citation>
    <scope>NUCLEOTIDE SEQUENCE [LARGE SCALE GENOMIC DNA]</scope>
    <source>
        <strain evidence="3">CGMCC 1.11014</strain>
    </source>
</reference>
<keyword evidence="1" id="KW-0812">Transmembrane</keyword>
<feature type="transmembrane region" description="Helical" evidence="1">
    <location>
        <begin position="216"/>
        <end position="238"/>
    </location>
</feature>
<dbReference type="AlphaFoldDB" id="A0A1I7GF83"/>
<dbReference type="EMBL" id="FPBO01000003">
    <property type="protein sequence ID" value="SFU47090.1"/>
    <property type="molecule type" value="Genomic_DNA"/>
</dbReference>
<name>A0A1I7GF83_9BURK</name>
<feature type="transmembrane region" description="Helical" evidence="1">
    <location>
        <begin position="351"/>
        <end position="370"/>
    </location>
</feature>
<keyword evidence="3" id="KW-1185">Reference proteome</keyword>
<dbReference type="Proteomes" id="UP000199391">
    <property type="component" value="Unassembled WGS sequence"/>
</dbReference>
<dbReference type="InterPro" id="IPR045726">
    <property type="entry name" value="DUF6080"/>
</dbReference>
<accession>A0A1I7GF83</accession>
<sequence>MNTNNSSIKSVRPIISAGRLSVPGVVALLSFVWIFHLSGKLPPGLFHIGLDNVWFDADIPRYICQMVDRVANDHWRNKVHPLFSLLSYPGPKLLTLFQIDIVTAMRMQIALAASIGMGFLFAALKRVGLGAVDAALLTALALTSSTALVWFSVAESYAYTFTAFAIVLYLSARDTARDDGSRAPWVAAAAFAFSITVTNLAVALLGAVQARGVKRAIRLAIMAVAVVGVLAVLQRLVFPKSGLFFLPAAVQEETSFFVRLSVDRVRQVLALFYFGSVVFPDVARNAMSNGETVLTVQHASWRQGGWPAYTGLLLIALMMAPGVASVVASCKRQLDRLRGGVAIATPRWQDGLRVTVAGSLAFLTTLHLVYGKETFVYAGSVLPMLIMLLAFGALTLSRHSRAATTAMLACLLAASATHNIARWEAASADLRARNGPISAKALGRSTCSFVKQQP</sequence>
<proteinExistence type="predicted"/>
<organism evidence="2 3">
    <name type="scientific">Pseudoduganella namucuonensis</name>
    <dbReference type="NCBI Taxonomy" id="1035707"/>
    <lineage>
        <taxon>Bacteria</taxon>
        <taxon>Pseudomonadati</taxon>
        <taxon>Pseudomonadota</taxon>
        <taxon>Betaproteobacteria</taxon>
        <taxon>Burkholderiales</taxon>
        <taxon>Oxalobacteraceae</taxon>
        <taxon>Telluria group</taxon>
        <taxon>Pseudoduganella</taxon>
    </lineage>
</organism>
<keyword evidence="1" id="KW-1133">Transmembrane helix</keyword>
<dbReference type="OrthoDB" id="8839685at2"/>
<gene>
    <name evidence="2" type="ORF">SAMN05216552_1003282</name>
</gene>
<dbReference type="RefSeq" id="WP_093554264.1">
    <property type="nucleotide sequence ID" value="NZ_FPBO01000003.1"/>
</dbReference>
<feature type="transmembrane region" description="Helical" evidence="1">
    <location>
        <begin position="156"/>
        <end position="172"/>
    </location>
</feature>
<feature type="transmembrane region" description="Helical" evidence="1">
    <location>
        <begin position="101"/>
        <end position="124"/>
    </location>
</feature>
<evidence type="ECO:0000256" key="1">
    <source>
        <dbReference type="SAM" id="Phobius"/>
    </source>
</evidence>
<evidence type="ECO:0008006" key="4">
    <source>
        <dbReference type="Google" id="ProtNLM"/>
    </source>
</evidence>
<feature type="transmembrane region" description="Helical" evidence="1">
    <location>
        <begin position="20"/>
        <end position="37"/>
    </location>
</feature>
<feature type="transmembrane region" description="Helical" evidence="1">
    <location>
        <begin position="306"/>
        <end position="330"/>
    </location>
</feature>
<keyword evidence="1" id="KW-0472">Membrane</keyword>
<evidence type="ECO:0000313" key="2">
    <source>
        <dbReference type="EMBL" id="SFU47090.1"/>
    </source>
</evidence>
<dbReference type="STRING" id="1035707.SAMN05216552_1003282"/>
<dbReference type="Pfam" id="PF19558">
    <property type="entry name" value="DUF6080"/>
    <property type="match status" value="1"/>
</dbReference>
<feature type="transmembrane region" description="Helical" evidence="1">
    <location>
        <begin position="376"/>
        <end position="397"/>
    </location>
</feature>